<dbReference type="EMBL" id="BKCJ010000943">
    <property type="protein sequence ID" value="GEU37549.1"/>
    <property type="molecule type" value="Genomic_DNA"/>
</dbReference>
<feature type="compositionally biased region" description="Polar residues" evidence="2">
    <location>
        <begin position="140"/>
        <end position="158"/>
    </location>
</feature>
<dbReference type="GO" id="GO:0015074">
    <property type="term" value="P:DNA integration"/>
    <property type="evidence" value="ECO:0007669"/>
    <property type="project" value="InterPro"/>
</dbReference>
<feature type="region of interest" description="Disordered" evidence="2">
    <location>
        <begin position="1828"/>
        <end position="1853"/>
    </location>
</feature>
<keyword evidence="1" id="KW-0175">Coiled coil</keyword>
<feature type="region of interest" description="Disordered" evidence="2">
    <location>
        <begin position="445"/>
        <end position="537"/>
    </location>
</feature>
<dbReference type="InterPro" id="IPR054722">
    <property type="entry name" value="PolX-like_BBD"/>
</dbReference>
<feature type="compositionally biased region" description="Basic and acidic residues" evidence="2">
    <location>
        <begin position="1349"/>
        <end position="1358"/>
    </location>
</feature>
<evidence type="ECO:0000313" key="5">
    <source>
        <dbReference type="EMBL" id="GEU37549.1"/>
    </source>
</evidence>
<sequence length="2629" mass="298336">MLQMFHLLLLLSLTGYPDCSLVSGLRMLKTYDKEPLSAHELHQRTQKIMETIHVTFDELTTMAFEQFSSGPGLQVMTSATSISRLVPNPIPQQPCNPLNKDDWDRLFQPMFDEYFNSPTISISQVPVATEPRAVDIADSPVSTSIDQDVPSTRVSTVQGPDRPRPDWTEDRNGPKCQTKDQTKIARSGPGRSGPLTDYGFTFNKIPLYCDNKNAIALCCNNVQHSRSKHIDVRYHFIKEQVENRIMELYFVWTEYQLADIFTKPFPQERFNFLIEKLGLVALSLFVTSRFYVGAVAWRVTGTGLGDLPGSLHMRATKQSREPVGKADNIVVTLDALKLSPCYPAFLITAEVPEVYMHQFWNTIKKINDTDAYRFKLDKKKFRIDTEELGYSGKCDMLSAIYTDQMHQPWRTFAAIINRYISGKSTGLDRLRPSRVKSLLKASQLKKTLKKSNQKTHKLHTSSSSDGVGSQLKRNSKDDDSNDDESDDVTNDGDDDVDSDADGDNEASDNEKTTPEKDDNPNLNQNEDEEEEYEEEYVRTHDNYEFSDDDEEYEEFYKDVNVRLKDTEHGEERKGDAEMTDAGHGDGSQEKLYEQVEDDAHVTLTATHVTQKTEVVSMMNVKFSHEEPSTQTLSFLTIPVTAIPETTTAAAPTIPPTIPSITPLPQQSVPTPIPAPTTETTTTLIPAILDFSSLFGFDQRVSVLEKELSQLKKVDYSIQLLETKDFKKSKEDNKSGMERIKDEVKSQLPQIVPKEVYDYATPVIQSTITESLENVVMDKSSSQPKSTYEAAMSLTEFKLKKILLDKMQKSKKSYRGAQEHKDLYDGLVKSYKLDKDLFESYGKAYSIKRDREDKDKDEDPPAGSEQRKPLPLIEDRGRQVVPVNYFINNDLKYLKGGRSSRKYTTSTTKTKVAMYDDIQGIKDMVPSLWSPVKVAYDKYVVWGITHWGPKRQWFYGYASNRVSKHDVFSTKRIIVVTHVKFMNWYDYEYLEEIEVRRDDQKLYKFKEGDFPRLNLLDIEDMLLLLVQKKISNLERDIIFDLNMALRMFTRRVVILKRRRWSTLDKQRSRIMIKAIDKMQLERRLMTNLEKLVGWRDYEKTSGCLNGQYDFVIFCPTIFQMIDYAMWKVIKNGATLPKTQVGEGVMTEMPITSAEEKAQRRLKLELLDENLSQKDVNQKLLRSFSPEWNTHAVVWRSKADLDTMSMDDLYNNLKVYEPKVKGMSSSSSSTQNMDFVSSNNNTSSTNRTVNIAQAVNTAHRVSTASTQVNDAYSTNIDNLSNAIIYSFFDSQPNSPQFVHEDLKQIHLDDIKEMKLTVNGNETIGFDKSKVKRYNCHKKGHFARECSAPRNQDNKHKESSRRSVPVETSASTTLVSYDGNLILPTPNLSFTGLDEFLNKPVAKNYKTKLSVEEPKAVRNNDDVIIIEEWVSDNEEEDVSQPKIEKKIVRPSIGNMSYLIDYEEIDEGYVAFEENPVGNKMLKAFPLPVMNEHQLRFSKYKTTQELWAAILKTFGGNEATKKTKKNLLKQQYGNFKAEAKNNSGNGEVNTASIPTASTQVSPAGPSVATASISLDTACAYIVSQSNGSQIKYEDINQIDEDDIEEIDIKWNMALLSMRADRYWKKTGKKISIQSTDSFMSNEEENHALVADEEAPTEFALMAKSSYDNEVFDNSLCSKACKKNTDSLNSKITDLSDKLYDTKTMLYHYKLGLSQVEARMVKFKSQEIKLCEKIRGLELDLSNKKFKIKRLTNELEQAKKEKGDLDSKLTGFQLASKDLDNLLGSQRNDKNKEGLGYSVVPPPSAQVYSPPKKDMSWTRLPEFADDTITDYSRPSPAIESNSDDFQNRNPSVAEAGASSSTILSKPAINFVKSADRPTETKTDKVETAKKPAVKYAELYRKTSKSANGNSQNNIDDKGYWNSGCSRHMTGNISYLSDYEPFDGGYVSFDQGGCKITGKGTIKTDLTCLVAKASADECMLWHKRLGHLNFKTMNRLVRHNLVKGLPSKCFDNDHTCVACLKGKQHKASCKTKLVNSVTKPLHTLHMDLFGPTSDETSGILRNFITEIENLKDLKVKKIRCDNGGEFRNKEMNDFCLRKGIKREFSNARTPQQNEVAERRNKTLIEAARTMLADAKLPVTFWAEAVNTAWKFDAKEDEGYFIGYSMSRKAFRVFNKRTKRVEEKLHVDFLENKAIEKGAGPNWLFDIDSLTNSINYVPVVVAGTNSTNFSCTKDAARQDSSISNAQYACNADAPESSGNSNPTATSTNPLADQMETLTVETLIPTVTGQDDTPSLDNTLTLENRFEDILGVTNGVEADLSNMENNISASPTPTFRIHKDHPISQIIGSMDTLVQTRNKFKEMEEQSCIASIHYKTNPDLQQFCLFSCFLSQEEPKKISDALKDPRVRPIDTKWVLKNKKDERGIVIRNKARLVAQGHTQEERIDYEEVFAPVTRIEAIRLFLAYASFMGFTVYQMDVKSAFLYGTIDEEIYVMQPPGFQDLEFPTRVYKVEKAMYGLHQAPRAWSANTPMDKENPSGKDETGKDVDLYLYRSMIGSLMYLTASRPDIMFAVCACARHQVTPKECHLHAVKRIFRYLKGHPKLGLWYPKESPFDLVTYSDSDYGGATQDRKSTIVGC</sequence>
<keyword evidence="3" id="KW-0732">Signal</keyword>
<dbReference type="PANTHER" id="PTHR11439">
    <property type="entry name" value="GAG-POL-RELATED RETROTRANSPOSON"/>
    <property type="match status" value="1"/>
</dbReference>
<dbReference type="InterPro" id="IPR057670">
    <property type="entry name" value="SH3_retrovirus"/>
</dbReference>
<feature type="compositionally biased region" description="Basic residues" evidence="2">
    <location>
        <begin position="446"/>
        <end position="459"/>
    </location>
</feature>
<dbReference type="Pfam" id="PF13976">
    <property type="entry name" value="gag_pre-integrs"/>
    <property type="match status" value="1"/>
</dbReference>
<feature type="compositionally biased region" description="Acidic residues" evidence="2">
    <location>
        <begin position="479"/>
        <end position="507"/>
    </location>
</feature>
<protein>
    <recommendedName>
        <fullName evidence="4">Integrase catalytic domain-containing protein</fullName>
    </recommendedName>
</protein>
<organism evidence="5">
    <name type="scientific">Tanacetum cinerariifolium</name>
    <name type="common">Dalmatian daisy</name>
    <name type="synonym">Chrysanthemum cinerariifolium</name>
    <dbReference type="NCBI Taxonomy" id="118510"/>
    <lineage>
        <taxon>Eukaryota</taxon>
        <taxon>Viridiplantae</taxon>
        <taxon>Streptophyta</taxon>
        <taxon>Embryophyta</taxon>
        <taxon>Tracheophyta</taxon>
        <taxon>Spermatophyta</taxon>
        <taxon>Magnoliopsida</taxon>
        <taxon>eudicotyledons</taxon>
        <taxon>Gunneridae</taxon>
        <taxon>Pentapetalae</taxon>
        <taxon>asterids</taxon>
        <taxon>campanulids</taxon>
        <taxon>Asterales</taxon>
        <taxon>Asteraceae</taxon>
        <taxon>Asteroideae</taxon>
        <taxon>Anthemideae</taxon>
        <taxon>Anthemidinae</taxon>
        <taxon>Tanacetum</taxon>
    </lineage>
</organism>
<feature type="signal peptide" evidence="3">
    <location>
        <begin position="1"/>
        <end position="19"/>
    </location>
</feature>
<feature type="region of interest" description="Disordered" evidence="2">
    <location>
        <begin position="138"/>
        <end position="191"/>
    </location>
</feature>
<dbReference type="Gene3D" id="3.30.420.10">
    <property type="entry name" value="Ribonuclease H-like superfamily/Ribonuclease H"/>
    <property type="match status" value="1"/>
</dbReference>
<dbReference type="PROSITE" id="PS50994">
    <property type="entry name" value="INTEGRASE"/>
    <property type="match status" value="1"/>
</dbReference>
<proteinExistence type="predicted"/>
<evidence type="ECO:0000256" key="1">
    <source>
        <dbReference type="SAM" id="Coils"/>
    </source>
</evidence>
<name>A0A6L2JLL1_TANCI</name>
<reference evidence="5" key="1">
    <citation type="journal article" date="2019" name="Sci. Rep.">
        <title>Draft genome of Tanacetum cinerariifolium, the natural source of mosquito coil.</title>
        <authorList>
            <person name="Yamashiro T."/>
            <person name="Shiraishi A."/>
            <person name="Satake H."/>
            <person name="Nakayama K."/>
        </authorList>
    </citation>
    <scope>NUCLEOTIDE SEQUENCE</scope>
</reference>
<gene>
    <name evidence="5" type="ORF">Tci_009527</name>
</gene>
<feature type="compositionally biased region" description="Basic and acidic residues" evidence="2">
    <location>
        <begin position="508"/>
        <end position="519"/>
    </location>
</feature>
<dbReference type="Pfam" id="PF25597">
    <property type="entry name" value="SH3_retrovirus"/>
    <property type="match status" value="1"/>
</dbReference>
<feature type="region of interest" description="Disordered" evidence="2">
    <location>
        <begin position="848"/>
        <end position="871"/>
    </location>
</feature>
<feature type="compositionally biased region" description="Acidic residues" evidence="2">
    <location>
        <begin position="525"/>
        <end position="534"/>
    </location>
</feature>
<evidence type="ECO:0000259" key="4">
    <source>
        <dbReference type="PROSITE" id="PS50994"/>
    </source>
</evidence>
<feature type="domain" description="Integrase catalytic" evidence="4">
    <location>
        <begin position="1996"/>
        <end position="2139"/>
    </location>
</feature>
<dbReference type="InterPro" id="IPR025724">
    <property type="entry name" value="GAG-pre-integrase_dom"/>
</dbReference>
<feature type="region of interest" description="Disordered" evidence="2">
    <location>
        <begin position="1534"/>
        <end position="1558"/>
    </location>
</feature>
<dbReference type="InterPro" id="IPR012337">
    <property type="entry name" value="RNaseH-like_sf"/>
</dbReference>
<evidence type="ECO:0000256" key="2">
    <source>
        <dbReference type="SAM" id="MobiDB-lite"/>
    </source>
</evidence>
<dbReference type="PANTHER" id="PTHR11439:SF495">
    <property type="entry name" value="REVERSE TRANSCRIPTASE, RNA-DEPENDENT DNA POLYMERASE-RELATED"/>
    <property type="match status" value="1"/>
</dbReference>
<dbReference type="InterPro" id="IPR013103">
    <property type="entry name" value="RVT_2"/>
</dbReference>
<dbReference type="CDD" id="cd09272">
    <property type="entry name" value="RNase_HI_RT_Ty1"/>
    <property type="match status" value="1"/>
</dbReference>
<feature type="region of interest" description="Disordered" evidence="2">
    <location>
        <begin position="1345"/>
        <end position="1364"/>
    </location>
</feature>
<feature type="chain" id="PRO_5027018687" description="Integrase catalytic domain-containing protein" evidence="3">
    <location>
        <begin position="20"/>
        <end position="2629"/>
    </location>
</feature>
<dbReference type="GO" id="GO:0003676">
    <property type="term" value="F:nucleic acid binding"/>
    <property type="evidence" value="ECO:0007669"/>
    <property type="project" value="InterPro"/>
</dbReference>
<dbReference type="SUPFAM" id="SSF53098">
    <property type="entry name" value="Ribonuclease H-like"/>
    <property type="match status" value="1"/>
</dbReference>
<feature type="region of interest" description="Disordered" evidence="2">
    <location>
        <begin position="1778"/>
        <end position="1809"/>
    </location>
</feature>
<feature type="region of interest" description="Disordered" evidence="2">
    <location>
        <begin position="566"/>
        <end position="587"/>
    </location>
</feature>
<feature type="compositionally biased region" description="Basic and acidic residues" evidence="2">
    <location>
        <begin position="161"/>
        <end position="183"/>
    </location>
</feature>
<evidence type="ECO:0000256" key="3">
    <source>
        <dbReference type="SAM" id="SignalP"/>
    </source>
</evidence>
<feature type="compositionally biased region" description="Polar residues" evidence="2">
    <location>
        <begin position="1536"/>
        <end position="1557"/>
    </location>
</feature>
<feature type="coiled-coil region" evidence="1">
    <location>
        <begin position="1729"/>
        <end position="1763"/>
    </location>
</feature>
<dbReference type="Pfam" id="PF07727">
    <property type="entry name" value="RVT_2"/>
    <property type="match status" value="1"/>
</dbReference>
<accession>A0A6L2JLL1</accession>
<feature type="region of interest" description="Disordered" evidence="2">
    <location>
        <begin position="2243"/>
        <end position="2262"/>
    </location>
</feature>
<dbReference type="Pfam" id="PF22936">
    <property type="entry name" value="Pol_BBD"/>
    <property type="match status" value="1"/>
</dbReference>
<comment type="caution">
    <text evidence="5">The sequence shown here is derived from an EMBL/GenBank/DDBJ whole genome shotgun (WGS) entry which is preliminary data.</text>
</comment>
<feature type="compositionally biased region" description="Polar residues" evidence="2">
    <location>
        <begin position="2249"/>
        <end position="2262"/>
    </location>
</feature>
<dbReference type="InterPro" id="IPR036397">
    <property type="entry name" value="RNaseH_sf"/>
</dbReference>
<dbReference type="InterPro" id="IPR001584">
    <property type="entry name" value="Integrase_cat-core"/>
</dbReference>
<feature type="compositionally biased region" description="Polar residues" evidence="2">
    <location>
        <begin position="1833"/>
        <end position="1845"/>
    </location>
</feature>